<protein>
    <submittedName>
        <fullName evidence="1">Nectin-2</fullName>
    </submittedName>
</protein>
<evidence type="ECO:0000313" key="2">
    <source>
        <dbReference type="Proteomes" id="UP001219518"/>
    </source>
</evidence>
<comment type="caution">
    <text evidence="1">The sequence shown here is derived from an EMBL/GenBank/DDBJ whole genome shotgun (WGS) entry which is preliminary data.</text>
</comment>
<keyword evidence="2" id="KW-1185">Reference proteome</keyword>
<gene>
    <name evidence="1" type="ORF">KUF71_000295</name>
</gene>
<sequence>MEHVEGVVGRKVALPCDIEPPTKDDNVHMVLWFEAVDGEPLYSSVILTNIILAQIDLALTLKIFIASH</sequence>
<accession>A0AAE1HL83</accession>
<reference evidence="1" key="1">
    <citation type="submission" date="2021-07" db="EMBL/GenBank/DDBJ databases">
        <authorList>
            <person name="Catto M.A."/>
            <person name="Jacobson A."/>
            <person name="Kennedy G."/>
            <person name="Labadie P."/>
            <person name="Hunt B.G."/>
            <person name="Srinivasan R."/>
        </authorList>
    </citation>
    <scope>NUCLEOTIDE SEQUENCE</scope>
    <source>
        <strain evidence="1">PL_HMW_Pooled</strain>
        <tissue evidence="1">Head</tissue>
    </source>
</reference>
<dbReference type="Proteomes" id="UP001219518">
    <property type="component" value="Unassembled WGS sequence"/>
</dbReference>
<dbReference type="Gene3D" id="2.60.40.10">
    <property type="entry name" value="Immunoglobulins"/>
    <property type="match status" value="1"/>
</dbReference>
<organism evidence="1 2">
    <name type="scientific">Frankliniella fusca</name>
    <dbReference type="NCBI Taxonomy" id="407009"/>
    <lineage>
        <taxon>Eukaryota</taxon>
        <taxon>Metazoa</taxon>
        <taxon>Ecdysozoa</taxon>
        <taxon>Arthropoda</taxon>
        <taxon>Hexapoda</taxon>
        <taxon>Insecta</taxon>
        <taxon>Pterygota</taxon>
        <taxon>Neoptera</taxon>
        <taxon>Paraneoptera</taxon>
        <taxon>Thysanoptera</taxon>
        <taxon>Terebrantia</taxon>
        <taxon>Thripoidea</taxon>
        <taxon>Thripidae</taxon>
        <taxon>Frankliniella</taxon>
    </lineage>
</organism>
<dbReference type="InterPro" id="IPR013783">
    <property type="entry name" value="Ig-like_fold"/>
</dbReference>
<evidence type="ECO:0000313" key="1">
    <source>
        <dbReference type="EMBL" id="KAK3923213.1"/>
    </source>
</evidence>
<reference evidence="1" key="2">
    <citation type="journal article" date="2023" name="BMC Genomics">
        <title>Pest status, molecular evolution, and epigenetic factors derived from the genome assembly of Frankliniella fusca, a thysanopteran phytovirus vector.</title>
        <authorList>
            <person name="Catto M.A."/>
            <person name="Labadie P.E."/>
            <person name="Jacobson A.L."/>
            <person name="Kennedy G.G."/>
            <person name="Srinivasan R."/>
            <person name="Hunt B.G."/>
        </authorList>
    </citation>
    <scope>NUCLEOTIDE SEQUENCE</scope>
    <source>
        <strain evidence="1">PL_HMW_Pooled</strain>
    </source>
</reference>
<proteinExistence type="predicted"/>
<dbReference type="AlphaFoldDB" id="A0AAE1HL83"/>
<dbReference type="EMBL" id="JAHWGI010001142">
    <property type="protein sequence ID" value="KAK3923213.1"/>
    <property type="molecule type" value="Genomic_DNA"/>
</dbReference>
<name>A0AAE1HL83_9NEOP</name>